<organism evidence="2 3">
    <name type="scientific">Flavobacterium sedimenticola</name>
    <dbReference type="NCBI Taxonomy" id="3043286"/>
    <lineage>
        <taxon>Bacteria</taxon>
        <taxon>Pseudomonadati</taxon>
        <taxon>Bacteroidota</taxon>
        <taxon>Flavobacteriia</taxon>
        <taxon>Flavobacteriales</taxon>
        <taxon>Flavobacteriaceae</taxon>
        <taxon>Flavobacterium</taxon>
    </lineage>
</organism>
<comment type="caution">
    <text evidence="2">The sequence shown here is derived from an EMBL/GenBank/DDBJ whole genome shotgun (WGS) entry which is preliminary data.</text>
</comment>
<evidence type="ECO:0000256" key="1">
    <source>
        <dbReference type="SAM" id="MobiDB-lite"/>
    </source>
</evidence>
<evidence type="ECO:0000313" key="3">
    <source>
        <dbReference type="Proteomes" id="UP001230035"/>
    </source>
</evidence>
<keyword evidence="3" id="KW-1185">Reference proteome</keyword>
<evidence type="ECO:0000313" key="2">
    <source>
        <dbReference type="EMBL" id="MDI9256318.1"/>
    </source>
</evidence>
<dbReference type="RefSeq" id="WP_283237997.1">
    <property type="nucleotide sequence ID" value="NZ_JASGBP010000001.1"/>
</dbReference>
<protein>
    <recommendedName>
        <fullName evidence="4">Phage portal protein</fullName>
    </recommendedName>
</protein>
<reference evidence="2 3" key="1">
    <citation type="submission" date="2023-05" db="EMBL/GenBank/DDBJ databases">
        <title>Flavobacterium sedimenti sp. nov., isolated from the sediment.</title>
        <authorList>
            <person name="Wu N."/>
        </authorList>
    </citation>
    <scope>NUCLEOTIDE SEQUENCE [LARGE SCALE GENOMIC DNA]</scope>
    <source>
        <strain evidence="2 3">YZ-48</strain>
    </source>
</reference>
<dbReference type="EMBL" id="JASGBP010000001">
    <property type="protein sequence ID" value="MDI9256318.1"/>
    <property type="molecule type" value="Genomic_DNA"/>
</dbReference>
<proteinExistence type="predicted"/>
<dbReference type="Proteomes" id="UP001230035">
    <property type="component" value="Unassembled WGS sequence"/>
</dbReference>
<gene>
    <name evidence="2" type="ORF">QHT84_02700</name>
</gene>
<name>A0ABT6XMK3_9FLAO</name>
<accession>A0ABT6XMK3</accession>
<evidence type="ECO:0008006" key="4">
    <source>
        <dbReference type="Google" id="ProtNLM"/>
    </source>
</evidence>
<feature type="region of interest" description="Disordered" evidence="1">
    <location>
        <begin position="455"/>
        <end position="476"/>
    </location>
</feature>
<sequence>MKSKVIESYKVEKKQIFNKQFGVIFNGEDNLKPIVVENLIDSSPTAFQCAWLYERFLCGGGFEVDLSKVNLSEGVFPYTPNNLLFDAGEPLSRHQGVFVLVGYNANYEKDHFKIIPYSLCRLGKKDSKDYIGKILVSKNGWGKSLKKDEVDVFDAYNPRPEVIQAQVEAAGGWENYKGQIAFLKLSEKYDYPMSLIESAYLFADTEHQLGLYYNGTSKRGFEDLTFIRHRKFPNEQDKTDFEKNLKEVSGLENASCKMMIEDDWDDEREKSGNFKFDTIKNDIRADKYAHFESSSANFIRKAFKNIPPQLIDYVAGKLGNTSGEDLIKAQSVYNAIVARDQEKVEMFFKELFRGYKRDINPSGNWTIKQYSLLDDGTVNYNGGNTPGQPIVESEEQLAQKEIRTAQATLRGSVGGVSAVLAIQTSVANGTTSYDAGVAMLENIFGYSNEVAKKMLGEPKPITEPANPNPDGNPISQ</sequence>